<evidence type="ECO:0000313" key="10">
    <source>
        <dbReference type="Proteomes" id="UP001595462"/>
    </source>
</evidence>
<keyword evidence="6" id="KW-0175">Coiled coil</keyword>
<dbReference type="Proteomes" id="UP001595462">
    <property type="component" value="Unassembled WGS sequence"/>
</dbReference>
<reference evidence="10" key="1">
    <citation type="journal article" date="2019" name="Int. J. Syst. Evol. Microbiol.">
        <title>The Global Catalogue of Microorganisms (GCM) 10K type strain sequencing project: providing services to taxonomists for standard genome sequencing and annotation.</title>
        <authorList>
            <consortium name="The Broad Institute Genomics Platform"/>
            <consortium name="The Broad Institute Genome Sequencing Center for Infectious Disease"/>
            <person name="Wu L."/>
            <person name="Ma J."/>
        </authorList>
    </citation>
    <scope>NUCLEOTIDE SEQUENCE [LARGE SCALE GENOMIC DNA]</scope>
    <source>
        <strain evidence="10">KCTC 52640</strain>
    </source>
</reference>
<dbReference type="GO" id="GO:0016787">
    <property type="term" value="F:hydrolase activity"/>
    <property type="evidence" value="ECO:0007669"/>
    <property type="project" value="UniProtKB-KW"/>
</dbReference>
<dbReference type="NCBIfam" id="TIGR00255">
    <property type="entry name" value="YicC/YloC family endoribonuclease"/>
    <property type="match status" value="1"/>
</dbReference>
<evidence type="ECO:0000256" key="3">
    <source>
        <dbReference type="ARBA" id="ARBA00022759"/>
    </source>
</evidence>
<protein>
    <submittedName>
        <fullName evidence="9">YicC/YloC family endoribonuclease</fullName>
        <ecNumber evidence="9">3.1.-.-</ecNumber>
    </submittedName>
</protein>
<evidence type="ECO:0000313" key="9">
    <source>
        <dbReference type="EMBL" id="MFC3102650.1"/>
    </source>
</evidence>
<evidence type="ECO:0000256" key="6">
    <source>
        <dbReference type="SAM" id="Coils"/>
    </source>
</evidence>
<dbReference type="Pfam" id="PF03755">
    <property type="entry name" value="YicC-like_N"/>
    <property type="match status" value="1"/>
</dbReference>
<feature type="domain" description="Endoribonuclease YicC-like N-terminal" evidence="7">
    <location>
        <begin position="3"/>
        <end position="153"/>
    </location>
</feature>
<organism evidence="9 10">
    <name type="scientific">Salinisphaera aquimarina</name>
    <dbReference type="NCBI Taxonomy" id="2094031"/>
    <lineage>
        <taxon>Bacteria</taxon>
        <taxon>Pseudomonadati</taxon>
        <taxon>Pseudomonadota</taxon>
        <taxon>Gammaproteobacteria</taxon>
        <taxon>Salinisphaerales</taxon>
        <taxon>Salinisphaeraceae</taxon>
        <taxon>Salinisphaera</taxon>
    </lineage>
</organism>
<dbReference type="InterPro" id="IPR013551">
    <property type="entry name" value="YicC-like_C"/>
</dbReference>
<comment type="caution">
    <text evidence="9">The sequence shown here is derived from an EMBL/GenBank/DDBJ whole genome shotgun (WGS) entry which is preliminary data.</text>
</comment>
<keyword evidence="10" id="KW-1185">Reference proteome</keyword>
<evidence type="ECO:0000259" key="7">
    <source>
        <dbReference type="Pfam" id="PF03755"/>
    </source>
</evidence>
<evidence type="ECO:0000259" key="8">
    <source>
        <dbReference type="Pfam" id="PF08340"/>
    </source>
</evidence>
<gene>
    <name evidence="9" type="ORF">ACFOSU_01960</name>
</gene>
<evidence type="ECO:0000256" key="1">
    <source>
        <dbReference type="ARBA" id="ARBA00001968"/>
    </source>
</evidence>
<proteinExistence type="inferred from homology"/>
<dbReference type="EC" id="3.1.-.-" evidence="9"/>
<evidence type="ECO:0000256" key="4">
    <source>
        <dbReference type="ARBA" id="ARBA00022801"/>
    </source>
</evidence>
<dbReference type="PANTHER" id="PTHR30636:SF3">
    <property type="entry name" value="UPF0701 PROTEIN YICC"/>
    <property type="match status" value="1"/>
</dbReference>
<evidence type="ECO:0000256" key="5">
    <source>
        <dbReference type="ARBA" id="ARBA00035648"/>
    </source>
</evidence>
<keyword evidence="3" id="KW-0255">Endonuclease</keyword>
<sequence length="287" mass="32087">MTRSMTGFARSQAQGDWGELVWELRSVNHRYLDIHLRLPESLRALEPAVREAVGKQLSRGKIDVSVKLAAADASQTIEIDHDRLEALAQALSDVRSTVIDCRAPDALRLLTFPGVQREAEGDTDALNRDALAALGDALAQLQATRAEEGERLAALLRERARLIAEHADAAAARLPQVKQAWYDKLHARLAELDVETDPARLEQELIFTTQRMDVAEELDRLHSHVTALDQALAKNEPVGRRLDFLMQEFNREANTLGSKSQDAQLTAHALEMKVLIEQMREQVQNIE</sequence>
<dbReference type="Pfam" id="PF08340">
    <property type="entry name" value="YicC-like_C"/>
    <property type="match status" value="1"/>
</dbReference>
<feature type="domain" description="Endoribonuclease YicC-like C-terminal" evidence="8">
    <location>
        <begin position="172"/>
        <end position="287"/>
    </location>
</feature>
<dbReference type="RefSeq" id="WP_380685914.1">
    <property type="nucleotide sequence ID" value="NZ_JBHRSS010000001.1"/>
</dbReference>
<dbReference type="PANTHER" id="PTHR30636">
    <property type="entry name" value="UPF0701 PROTEIN YICC"/>
    <property type="match status" value="1"/>
</dbReference>
<keyword evidence="4 9" id="KW-0378">Hydrolase</keyword>
<comment type="similarity">
    <text evidence="5">Belongs to the YicC/YloC family.</text>
</comment>
<dbReference type="InterPro" id="IPR013527">
    <property type="entry name" value="YicC-like_N"/>
</dbReference>
<dbReference type="InterPro" id="IPR005229">
    <property type="entry name" value="YicC/YloC-like"/>
</dbReference>
<keyword evidence="2" id="KW-0540">Nuclease</keyword>
<evidence type="ECO:0000256" key="2">
    <source>
        <dbReference type="ARBA" id="ARBA00022722"/>
    </source>
</evidence>
<name>A0ABV7EIY8_9GAMM</name>
<comment type="cofactor">
    <cofactor evidence="1">
        <name>a divalent metal cation</name>
        <dbReference type="ChEBI" id="CHEBI:60240"/>
    </cofactor>
</comment>
<accession>A0ABV7EIY8</accession>
<dbReference type="EMBL" id="JBHRSS010000001">
    <property type="protein sequence ID" value="MFC3102650.1"/>
    <property type="molecule type" value="Genomic_DNA"/>
</dbReference>
<feature type="coiled-coil region" evidence="6">
    <location>
        <begin position="138"/>
        <end position="165"/>
    </location>
</feature>